<gene>
    <name evidence="2" type="ORF">MSAN_02357200</name>
</gene>
<dbReference type="OrthoDB" id="6511194at2759"/>
<dbReference type="EMBL" id="JACAZH010000043">
    <property type="protein sequence ID" value="KAF7334877.1"/>
    <property type="molecule type" value="Genomic_DNA"/>
</dbReference>
<name>A0A8H6X5J2_9AGAR</name>
<feature type="compositionally biased region" description="Pro residues" evidence="1">
    <location>
        <begin position="281"/>
        <end position="297"/>
    </location>
</feature>
<evidence type="ECO:0000313" key="3">
    <source>
        <dbReference type="Proteomes" id="UP000623467"/>
    </source>
</evidence>
<protein>
    <submittedName>
        <fullName evidence="2">Uncharacterized protein</fullName>
    </submittedName>
</protein>
<feature type="compositionally biased region" description="Basic and acidic residues" evidence="1">
    <location>
        <begin position="124"/>
        <end position="159"/>
    </location>
</feature>
<feature type="compositionally biased region" description="Acidic residues" evidence="1">
    <location>
        <begin position="249"/>
        <end position="263"/>
    </location>
</feature>
<keyword evidence="3" id="KW-1185">Reference proteome</keyword>
<proteinExistence type="predicted"/>
<sequence>MPKLKARAKVKNLGAYAVKRKGADTQQDDEEHTTKCLRVTSPAPEASEEESNWETEPLASGETMANNSDSDSEDEADIDVLEEDDVPHPKDHAAMVQWLKLSDEHLASLHTTTAPVKRGNYHTTKVEKGLSTRWEQELRKKEKERQAREDKQDKQKEPSDPAPEPEQPTDSVPMDIDEVLNEEPIHSIADSPTIDADKSMDPSPLPSDAPSNSTRRVTIEEVTDDEDEPEDQDEDELSVEPCQLSPEALAEEGLDDLPWDPSEDICNGNTPSRPQSIPLYPGAPPNPPPPSVRPLPPGAAAYFPGQQGFLMPNRAQRWKMPSPVPSNESVDAAIQNLQDILYPRRGTGRGHKKTNLDIVTTARLECMIRFLRYTKHPDMQGGLCIPKLLPLLAASLDRKPGSGRKIREWSISFCEDKKNLPTHKYGRFNSSILSDEDVAGDILLHLQSLGKFVSVKDIVRYVATPEFQAQ</sequence>
<accession>A0A8H6X5J2</accession>
<feature type="region of interest" description="Disordered" evidence="1">
    <location>
        <begin position="111"/>
        <end position="300"/>
    </location>
</feature>
<feature type="region of interest" description="Disordered" evidence="1">
    <location>
        <begin position="19"/>
        <end position="90"/>
    </location>
</feature>
<evidence type="ECO:0000256" key="1">
    <source>
        <dbReference type="SAM" id="MobiDB-lite"/>
    </source>
</evidence>
<dbReference type="Proteomes" id="UP000623467">
    <property type="component" value="Unassembled WGS sequence"/>
</dbReference>
<organism evidence="2 3">
    <name type="scientific">Mycena sanguinolenta</name>
    <dbReference type="NCBI Taxonomy" id="230812"/>
    <lineage>
        <taxon>Eukaryota</taxon>
        <taxon>Fungi</taxon>
        <taxon>Dikarya</taxon>
        <taxon>Basidiomycota</taxon>
        <taxon>Agaricomycotina</taxon>
        <taxon>Agaricomycetes</taxon>
        <taxon>Agaricomycetidae</taxon>
        <taxon>Agaricales</taxon>
        <taxon>Marasmiineae</taxon>
        <taxon>Mycenaceae</taxon>
        <taxon>Mycena</taxon>
    </lineage>
</organism>
<feature type="compositionally biased region" description="Acidic residues" evidence="1">
    <location>
        <begin position="70"/>
        <end position="85"/>
    </location>
</feature>
<feature type="compositionally biased region" description="Acidic residues" evidence="1">
    <location>
        <begin position="221"/>
        <end position="238"/>
    </location>
</feature>
<evidence type="ECO:0000313" key="2">
    <source>
        <dbReference type="EMBL" id="KAF7334877.1"/>
    </source>
</evidence>
<dbReference type="AlphaFoldDB" id="A0A8H6X5J2"/>
<reference evidence="2" key="1">
    <citation type="submission" date="2020-05" db="EMBL/GenBank/DDBJ databases">
        <title>Mycena genomes resolve the evolution of fungal bioluminescence.</title>
        <authorList>
            <person name="Tsai I.J."/>
        </authorList>
    </citation>
    <scope>NUCLEOTIDE SEQUENCE</scope>
    <source>
        <strain evidence="2">160909Yilan</strain>
    </source>
</reference>
<comment type="caution">
    <text evidence="2">The sequence shown here is derived from an EMBL/GenBank/DDBJ whole genome shotgun (WGS) entry which is preliminary data.</text>
</comment>